<dbReference type="AlphaFoldDB" id="A0A9W6IZV2"/>
<evidence type="ECO:0000256" key="5">
    <source>
        <dbReference type="ARBA" id="ARBA00023316"/>
    </source>
</evidence>
<evidence type="ECO:0000256" key="4">
    <source>
        <dbReference type="ARBA" id="ARBA00022801"/>
    </source>
</evidence>
<gene>
    <name evidence="7" type="ORF">GCM10008179_04710</name>
</gene>
<evidence type="ECO:0000256" key="2">
    <source>
        <dbReference type="ARBA" id="ARBA00007553"/>
    </source>
</evidence>
<evidence type="ECO:0000313" key="8">
    <source>
        <dbReference type="Proteomes" id="UP001143372"/>
    </source>
</evidence>
<evidence type="ECO:0000259" key="6">
    <source>
        <dbReference type="SMART" id="SM00644"/>
    </source>
</evidence>
<reference evidence="7" key="2">
    <citation type="submission" date="2023-01" db="EMBL/GenBank/DDBJ databases">
        <authorList>
            <person name="Sun Q."/>
            <person name="Evtushenko L."/>
        </authorList>
    </citation>
    <scope>NUCLEOTIDE SEQUENCE</scope>
    <source>
        <strain evidence="7">VKM B-2347</strain>
    </source>
</reference>
<comment type="similarity">
    <text evidence="2">Belongs to the N-acetylmuramoyl-L-alanine amidase 2 family.</text>
</comment>
<evidence type="ECO:0000256" key="3">
    <source>
        <dbReference type="ARBA" id="ARBA00011901"/>
    </source>
</evidence>
<keyword evidence="4" id="KW-0378">Hydrolase</keyword>
<dbReference type="GO" id="GO:0009254">
    <property type="term" value="P:peptidoglycan turnover"/>
    <property type="evidence" value="ECO:0007669"/>
    <property type="project" value="TreeGrafter"/>
</dbReference>
<comment type="catalytic activity">
    <reaction evidence="1">
        <text>Hydrolyzes the link between N-acetylmuramoyl residues and L-amino acid residues in certain cell-wall glycopeptides.</text>
        <dbReference type="EC" id="3.5.1.28"/>
    </reaction>
</comment>
<dbReference type="InterPro" id="IPR036365">
    <property type="entry name" value="PGBD-like_sf"/>
</dbReference>
<dbReference type="SUPFAM" id="SSF55846">
    <property type="entry name" value="N-acetylmuramoyl-L-alanine amidase-like"/>
    <property type="match status" value="1"/>
</dbReference>
<dbReference type="Proteomes" id="UP001143372">
    <property type="component" value="Unassembled WGS sequence"/>
</dbReference>
<reference evidence="7" key="1">
    <citation type="journal article" date="2014" name="Int. J. Syst. Evol. Microbiol.">
        <title>Complete genome sequence of Corynebacterium casei LMG S-19264T (=DSM 44701T), isolated from a smear-ripened cheese.</title>
        <authorList>
            <consortium name="US DOE Joint Genome Institute (JGI-PGF)"/>
            <person name="Walter F."/>
            <person name="Albersmeier A."/>
            <person name="Kalinowski J."/>
            <person name="Ruckert C."/>
        </authorList>
    </citation>
    <scope>NUCLEOTIDE SEQUENCE</scope>
    <source>
        <strain evidence="7">VKM B-2347</strain>
    </source>
</reference>
<dbReference type="Pfam" id="PF01510">
    <property type="entry name" value="Amidase_2"/>
    <property type="match status" value="1"/>
</dbReference>
<dbReference type="InterPro" id="IPR036366">
    <property type="entry name" value="PGBDSf"/>
</dbReference>
<proteinExistence type="inferred from homology"/>
<protein>
    <recommendedName>
        <fullName evidence="3">N-acetylmuramoyl-L-alanine amidase</fullName>
        <ecNumber evidence="3">3.5.1.28</ecNumber>
    </recommendedName>
</protein>
<sequence length="254" mass="28318">MTVFAADSRFVREVRSAANHDERRDGRQPDILLLHYTGMESTEEACRRLCAVESGVSCHYVVLEDGGVLQLVPETLRAWHAGLSSWEDETDVNSRSIGVEIANPGHEFGYPDFPEAQLESVIELCRDICARRSIQPQRVLAHSDVAPRRKDDPGEKFPWARLASCGVGHWTGPTRIDHAGASLREGDEGDPVEELQTLLSLYGYGLEIHGRYDAALTAVVRAFQRHFRPARVDGVADFSTADTLRNLLRSLPDR</sequence>
<dbReference type="EMBL" id="BSFI01000002">
    <property type="protein sequence ID" value="GLK66833.1"/>
    <property type="molecule type" value="Genomic_DNA"/>
</dbReference>
<dbReference type="GO" id="GO:0008745">
    <property type="term" value="F:N-acetylmuramoyl-L-alanine amidase activity"/>
    <property type="evidence" value="ECO:0007669"/>
    <property type="project" value="UniProtKB-EC"/>
</dbReference>
<name>A0A9W6IZV2_9HYPH</name>
<dbReference type="InterPro" id="IPR036505">
    <property type="entry name" value="Amidase/PGRP_sf"/>
</dbReference>
<dbReference type="RefSeq" id="WP_271167093.1">
    <property type="nucleotide sequence ID" value="NZ_BSFI01000002.1"/>
</dbReference>
<dbReference type="GO" id="GO:0071555">
    <property type="term" value="P:cell wall organization"/>
    <property type="evidence" value="ECO:0007669"/>
    <property type="project" value="UniProtKB-KW"/>
</dbReference>
<dbReference type="PANTHER" id="PTHR30417:SF1">
    <property type="entry name" value="N-ACETYLMURAMOYL-L-ALANINE AMIDASE AMID"/>
    <property type="match status" value="1"/>
</dbReference>
<keyword evidence="8" id="KW-1185">Reference proteome</keyword>
<dbReference type="CDD" id="cd06583">
    <property type="entry name" value="PGRP"/>
    <property type="match status" value="1"/>
</dbReference>
<dbReference type="InterPro" id="IPR051206">
    <property type="entry name" value="NAMLAA_amidase_2"/>
</dbReference>
<evidence type="ECO:0000256" key="1">
    <source>
        <dbReference type="ARBA" id="ARBA00001561"/>
    </source>
</evidence>
<keyword evidence="5" id="KW-0961">Cell wall biogenesis/degradation</keyword>
<dbReference type="PANTHER" id="PTHR30417">
    <property type="entry name" value="N-ACETYLMURAMOYL-L-ALANINE AMIDASE AMID"/>
    <property type="match status" value="1"/>
</dbReference>
<evidence type="ECO:0000313" key="7">
    <source>
        <dbReference type="EMBL" id="GLK66833.1"/>
    </source>
</evidence>
<dbReference type="InterPro" id="IPR002477">
    <property type="entry name" value="Peptidoglycan-bd-like"/>
</dbReference>
<dbReference type="Gene3D" id="1.10.101.10">
    <property type="entry name" value="PGBD-like superfamily/PGBD"/>
    <property type="match status" value="1"/>
</dbReference>
<dbReference type="SMART" id="SM00644">
    <property type="entry name" value="Ami_2"/>
    <property type="match status" value="1"/>
</dbReference>
<dbReference type="GO" id="GO:0019867">
    <property type="term" value="C:outer membrane"/>
    <property type="evidence" value="ECO:0007669"/>
    <property type="project" value="TreeGrafter"/>
</dbReference>
<dbReference type="InterPro" id="IPR002502">
    <property type="entry name" value="Amidase_domain"/>
</dbReference>
<dbReference type="GO" id="GO:0009253">
    <property type="term" value="P:peptidoglycan catabolic process"/>
    <property type="evidence" value="ECO:0007669"/>
    <property type="project" value="InterPro"/>
</dbReference>
<feature type="domain" description="N-acetylmuramoyl-L-alanine amidase" evidence="6">
    <location>
        <begin position="17"/>
        <end position="154"/>
    </location>
</feature>
<dbReference type="Gene3D" id="3.40.80.10">
    <property type="entry name" value="Peptidoglycan recognition protein-like"/>
    <property type="match status" value="1"/>
</dbReference>
<dbReference type="EC" id="3.5.1.28" evidence="3"/>
<organism evidence="7 8">
    <name type="scientific">Hansschlegelia plantiphila</name>
    <dbReference type="NCBI Taxonomy" id="374655"/>
    <lineage>
        <taxon>Bacteria</taxon>
        <taxon>Pseudomonadati</taxon>
        <taxon>Pseudomonadota</taxon>
        <taxon>Alphaproteobacteria</taxon>
        <taxon>Hyphomicrobiales</taxon>
        <taxon>Methylopilaceae</taxon>
        <taxon>Hansschlegelia</taxon>
    </lineage>
</organism>
<comment type="caution">
    <text evidence="7">The sequence shown here is derived from an EMBL/GenBank/DDBJ whole genome shotgun (WGS) entry which is preliminary data.</text>
</comment>
<dbReference type="SUPFAM" id="SSF47090">
    <property type="entry name" value="PGBD-like"/>
    <property type="match status" value="1"/>
</dbReference>
<accession>A0A9W6IZV2</accession>
<dbReference type="Pfam" id="PF01471">
    <property type="entry name" value="PG_binding_1"/>
    <property type="match status" value="1"/>
</dbReference>